<evidence type="ECO:0000313" key="1">
    <source>
        <dbReference type="EMBL" id="UUY05301.1"/>
    </source>
</evidence>
<evidence type="ECO:0000313" key="2">
    <source>
        <dbReference type="Proteomes" id="UP001058860"/>
    </source>
</evidence>
<accession>A0ABY5PKY8</accession>
<protein>
    <submittedName>
        <fullName evidence="1">Uncharacterized protein</fullName>
    </submittedName>
</protein>
<name>A0ABY5PKY8_9ACTN</name>
<sequence>MGKRNRQRGKLKAPTSTYGGGEVGVLELRGSMTPATRQQYNAVLHDLGRQTEDSWHRAVEFLFERLAVTWTINDVPTSGQKQLLMRFRMATQEERAFVRTALREHLTEHFPDLETP</sequence>
<reference evidence="2" key="1">
    <citation type="submission" date="2021-11" db="EMBL/GenBank/DDBJ databases">
        <title>Cultivation dependent microbiological survey of springs from the worlds oldest radium mine currently devoted to the extraction of radon-saturated water.</title>
        <authorList>
            <person name="Kapinusova G."/>
            <person name="Smrhova T."/>
            <person name="Strejcek M."/>
            <person name="Suman J."/>
            <person name="Jani K."/>
            <person name="Pajer P."/>
            <person name="Uhlik O."/>
        </authorList>
    </citation>
    <scope>NUCLEOTIDE SEQUENCE [LARGE SCALE GENOMIC DNA]</scope>
    <source>
        <strain evidence="2">J379</strain>
    </source>
</reference>
<gene>
    <name evidence="1" type="ORF">LRS13_07205</name>
</gene>
<dbReference type="Proteomes" id="UP001058860">
    <property type="component" value="Chromosome"/>
</dbReference>
<proteinExistence type="predicted"/>
<organism evidence="1 2">
    <name type="scientific">Svornostia abyssi</name>
    <dbReference type="NCBI Taxonomy" id="2898438"/>
    <lineage>
        <taxon>Bacteria</taxon>
        <taxon>Bacillati</taxon>
        <taxon>Actinomycetota</taxon>
        <taxon>Thermoleophilia</taxon>
        <taxon>Solirubrobacterales</taxon>
        <taxon>Baekduiaceae</taxon>
        <taxon>Svornostia</taxon>
    </lineage>
</organism>
<keyword evidence="2" id="KW-1185">Reference proteome</keyword>
<dbReference type="RefSeq" id="WP_353865761.1">
    <property type="nucleotide sequence ID" value="NZ_CP088295.1"/>
</dbReference>
<dbReference type="EMBL" id="CP088295">
    <property type="protein sequence ID" value="UUY05301.1"/>
    <property type="molecule type" value="Genomic_DNA"/>
</dbReference>